<gene>
    <name evidence="11" type="ORF">IFR04_013483</name>
</gene>
<evidence type="ECO:0000256" key="5">
    <source>
        <dbReference type="ARBA" id="ARBA00022946"/>
    </source>
</evidence>
<dbReference type="AlphaFoldDB" id="A0A8H7W0H2"/>
<dbReference type="GO" id="GO:0008289">
    <property type="term" value="F:lipid binding"/>
    <property type="evidence" value="ECO:0007669"/>
    <property type="project" value="UniProtKB-UniRule"/>
</dbReference>
<comment type="subcellular location">
    <subcellularLocation>
        <location evidence="1 8">Mitochondrion</location>
    </subcellularLocation>
</comment>
<feature type="compositionally biased region" description="Polar residues" evidence="9">
    <location>
        <begin position="19"/>
        <end position="32"/>
    </location>
</feature>
<dbReference type="InterPro" id="IPR013718">
    <property type="entry name" value="COQ9_C"/>
</dbReference>
<dbReference type="EMBL" id="JAFJYH010000318">
    <property type="protein sequence ID" value="KAG4413366.1"/>
    <property type="molecule type" value="Genomic_DNA"/>
</dbReference>
<protein>
    <recommendedName>
        <fullName evidence="8">Ubiquinone biosynthesis protein</fullName>
    </recommendedName>
</protein>
<dbReference type="GO" id="GO:0005743">
    <property type="term" value="C:mitochondrial inner membrane"/>
    <property type="evidence" value="ECO:0007669"/>
    <property type="project" value="TreeGrafter"/>
</dbReference>
<comment type="caution">
    <text evidence="11">The sequence shown here is derived from an EMBL/GenBank/DDBJ whole genome shotgun (WGS) entry which is preliminary data.</text>
</comment>
<proteinExistence type="inferred from homology"/>
<comment type="pathway">
    <text evidence="2 8">Cofactor biosynthesis; ubiquinone biosynthesis.</text>
</comment>
<evidence type="ECO:0000256" key="2">
    <source>
        <dbReference type="ARBA" id="ARBA00004749"/>
    </source>
</evidence>
<comment type="function">
    <text evidence="8">Membrane-associated protein that warps the membrane surface to access and bind aromatic isoprenes with high specificity, including ubiquinone (CoQ) isoprene intermediates and presents them directly to Coq7, therefore facilitating the Coq7-mediated hydroxylase step. Participates in the biosynthesis of coenzyme Q, also named ubiquinone, an essential lipid-soluble electron transporter for aerobic cellular respiration.</text>
</comment>
<sequence>MASKLSRSLLRLWSRHNFPSSSRCTSISTPRSYHSYDHPPPPGPFNPIEISILSASLPHIPSHGFTHTTLALGAKDAGYIDASTNLFPKGAFSLVHYHLVTQRLGLADKTHVCEVEEGQRLMGVGRKVKALTWERLMANREVIHRWQEALALMAQPSNLPTAISELSSLADEIWFLAGDKSVDSSWYTKRASLSTIYAATDLFMTRDKSPDFAETREFLERRFGDAEVVGKATGSVGQWVGFTAQAGLNVLRSKGVRV</sequence>
<keyword evidence="5" id="KW-0809">Transit peptide</keyword>
<evidence type="ECO:0000256" key="7">
    <source>
        <dbReference type="ARBA" id="ARBA00023128"/>
    </source>
</evidence>
<keyword evidence="12" id="KW-1185">Reference proteome</keyword>
<dbReference type="GO" id="GO:0006744">
    <property type="term" value="P:ubiquinone biosynthetic process"/>
    <property type="evidence" value="ECO:0007669"/>
    <property type="project" value="UniProtKB-UniRule"/>
</dbReference>
<dbReference type="Pfam" id="PF08511">
    <property type="entry name" value="COQ9"/>
    <property type="match status" value="1"/>
</dbReference>
<feature type="domain" description="COQ9 C-terminal" evidence="10">
    <location>
        <begin position="160"/>
        <end position="228"/>
    </location>
</feature>
<dbReference type="PANTHER" id="PTHR21427">
    <property type="entry name" value="UBIQUINONE BIOSYNTHESIS PROTEIN COQ9, MITOCHONDRIAL"/>
    <property type="match status" value="1"/>
</dbReference>
<reference evidence="11" key="1">
    <citation type="submission" date="2021-02" db="EMBL/GenBank/DDBJ databases">
        <title>Genome sequence Cadophora malorum strain M34.</title>
        <authorList>
            <person name="Stefanovic E."/>
            <person name="Vu D."/>
            <person name="Scully C."/>
            <person name="Dijksterhuis J."/>
            <person name="Roader J."/>
            <person name="Houbraken J."/>
        </authorList>
    </citation>
    <scope>NUCLEOTIDE SEQUENCE</scope>
    <source>
        <strain evidence="11">M34</strain>
    </source>
</reference>
<name>A0A8H7W0H2_9HELO</name>
<dbReference type="UniPathway" id="UPA00232"/>
<feature type="region of interest" description="Disordered" evidence="9">
    <location>
        <begin position="19"/>
        <end position="40"/>
    </location>
</feature>
<comment type="similarity">
    <text evidence="3 8">Belongs to the COQ9 family.</text>
</comment>
<dbReference type="NCBIfam" id="TIGR02396">
    <property type="entry name" value="diverge_rpsU"/>
    <property type="match status" value="1"/>
</dbReference>
<evidence type="ECO:0000313" key="12">
    <source>
        <dbReference type="Proteomes" id="UP000664132"/>
    </source>
</evidence>
<evidence type="ECO:0000256" key="9">
    <source>
        <dbReference type="SAM" id="MobiDB-lite"/>
    </source>
</evidence>
<keyword evidence="4 8" id="KW-0831">Ubiquinone biosynthesis</keyword>
<organism evidence="11 12">
    <name type="scientific">Cadophora malorum</name>
    <dbReference type="NCBI Taxonomy" id="108018"/>
    <lineage>
        <taxon>Eukaryota</taxon>
        <taxon>Fungi</taxon>
        <taxon>Dikarya</taxon>
        <taxon>Ascomycota</taxon>
        <taxon>Pezizomycotina</taxon>
        <taxon>Leotiomycetes</taxon>
        <taxon>Helotiales</taxon>
        <taxon>Ploettnerulaceae</taxon>
        <taxon>Cadophora</taxon>
    </lineage>
</organism>
<dbReference type="Gene3D" id="1.10.357.10">
    <property type="entry name" value="Tetracycline Repressor, domain 2"/>
    <property type="match status" value="1"/>
</dbReference>
<evidence type="ECO:0000256" key="6">
    <source>
        <dbReference type="ARBA" id="ARBA00023121"/>
    </source>
</evidence>
<dbReference type="FunFam" id="1.10.357.10:FF:000004">
    <property type="entry name" value="Ubiquinone biosynthesis protein COQ9, mitochondrial"/>
    <property type="match status" value="1"/>
</dbReference>
<accession>A0A8H7W0H2</accession>
<evidence type="ECO:0000256" key="3">
    <source>
        <dbReference type="ARBA" id="ARBA00010766"/>
    </source>
</evidence>
<evidence type="ECO:0000256" key="8">
    <source>
        <dbReference type="RuleBase" id="RU366063"/>
    </source>
</evidence>
<evidence type="ECO:0000259" key="10">
    <source>
        <dbReference type="Pfam" id="PF08511"/>
    </source>
</evidence>
<evidence type="ECO:0000256" key="4">
    <source>
        <dbReference type="ARBA" id="ARBA00022688"/>
    </source>
</evidence>
<keyword evidence="6 8" id="KW-0446">Lipid-binding</keyword>
<dbReference type="OrthoDB" id="619536at2759"/>
<dbReference type="PANTHER" id="PTHR21427:SF19">
    <property type="entry name" value="UBIQUINONE BIOSYNTHESIS PROTEIN COQ9, MITOCHONDRIAL"/>
    <property type="match status" value="1"/>
</dbReference>
<evidence type="ECO:0000256" key="1">
    <source>
        <dbReference type="ARBA" id="ARBA00004173"/>
    </source>
</evidence>
<dbReference type="Proteomes" id="UP000664132">
    <property type="component" value="Unassembled WGS sequence"/>
</dbReference>
<dbReference type="InterPro" id="IPR012762">
    <property type="entry name" value="Ubiq_biosynth_COQ9"/>
</dbReference>
<keyword evidence="7 8" id="KW-0496">Mitochondrion</keyword>
<evidence type="ECO:0000313" key="11">
    <source>
        <dbReference type="EMBL" id="KAG4413366.1"/>
    </source>
</evidence>